<dbReference type="AlphaFoldDB" id="A0A150M8Q7"/>
<reference evidence="1 2" key="1">
    <citation type="submission" date="2016-01" db="EMBL/GenBank/DDBJ databases">
        <title>Draft Genome Sequences of Seven Thermophilic Sporeformers Isolated from Foods.</title>
        <authorList>
            <person name="Berendsen E.M."/>
            <person name="Wells-Bennik M.H."/>
            <person name="Krawcyk A.O."/>
            <person name="De Jong A."/>
            <person name="Holsappel S."/>
            <person name="Eijlander R.T."/>
            <person name="Kuipers O.P."/>
        </authorList>
    </citation>
    <scope>NUCLEOTIDE SEQUENCE [LARGE SCALE GENOMIC DNA]</scope>
    <source>
        <strain evidence="1 2">B4135</strain>
    </source>
</reference>
<proteinExistence type="predicted"/>
<accession>A0A150M8Q7</accession>
<protein>
    <submittedName>
        <fullName evidence="1">Uncharacterized protein</fullName>
    </submittedName>
</protein>
<dbReference type="EMBL" id="LQYT01000025">
    <property type="protein sequence ID" value="KYD20943.1"/>
    <property type="molecule type" value="Genomic_DNA"/>
</dbReference>
<sequence>MEIDEKWAGGRKYLDMDRYLEWRKSQAVNKNNKIISIG</sequence>
<evidence type="ECO:0000313" key="2">
    <source>
        <dbReference type="Proteomes" id="UP000075683"/>
    </source>
</evidence>
<name>A0A150M8Q7_9BACI</name>
<gene>
    <name evidence="1" type="ORF">B4135_0190</name>
</gene>
<dbReference type="Proteomes" id="UP000075683">
    <property type="component" value="Unassembled WGS sequence"/>
</dbReference>
<evidence type="ECO:0000313" key="1">
    <source>
        <dbReference type="EMBL" id="KYD20943.1"/>
    </source>
</evidence>
<comment type="caution">
    <text evidence="1">The sequence shown here is derived from an EMBL/GenBank/DDBJ whole genome shotgun (WGS) entry which is preliminary data.</text>
</comment>
<organism evidence="1 2">
    <name type="scientific">Caldibacillus debilis</name>
    <dbReference type="NCBI Taxonomy" id="301148"/>
    <lineage>
        <taxon>Bacteria</taxon>
        <taxon>Bacillati</taxon>
        <taxon>Bacillota</taxon>
        <taxon>Bacilli</taxon>
        <taxon>Bacillales</taxon>
        <taxon>Bacillaceae</taxon>
        <taxon>Caldibacillus</taxon>
    </lineage>
</organism>